<sequence length="196" mass="19797">MSARPRPGRSVAPDVLRSSTISTDRAARPRTALHLLTGRAPAPPSAGSLLHAAGVSSAMLLLLVSAGALLHRPALIPPLAASAALIHGSPTMPLAQPRSVVGGHLVAAATGYAVLTVLGGSMWAAALAGGLALAVMMVTRTPHSPGAATAVIVVLQAPRPVPFLLTLAAATVLLVLAGTATSRARRTAPCYPAYWW</sequence>
<dbReference type="Pfam" id="PF04982">
    <property type="entry name" value="TM_HPP"/>
    <property type="match status" value="1"/>
</dbReference>
<dbReference type="InterPro" id="IPR007065">
    <property type="entry name" value="HPP"/>
</dbReference>
<evidence type="ECO:0000256" key="1">
    <source>
        <dbReference type="SAM" id="MobiDB-lite"/>
    </source>
</evidence>
<dbReference type="Proteomes" id="UP001206483">
    <property type="component" value="Unassembled WGS sequence"/>
</dbReference>
<feature type="region of interest" description="Disordered" evidence="1">
    <location>
        <begin position="1"/>
        <end position="23"/>
    </location>
</feature>
<accession>A0ABT1J113</accession>
<evidence type="ECO:0000313" key="5">
    <source>
        <dbReference type="Proteomes" id="UP001206483"/>
    </source>
</evidence>
<keyword evidence="2" id="KW-0812">Transmembrane</keyword>
<name>A0ABT1J113_9ACTN</name>
<keyword evidence="5" id="KW-1185">Reference proteome</keyword>
<keyword evidence="2" id="KW-0472">Membrane</keyword>
<dbReference type="EMBL" id="JAMZDX010000004">
    <property type="protein sequence ID" value="MCP2311073.1"/>
    <property type="molecule type" value="Genomic_DNA"/>
</dbReference>
<evidence type="ECO:0000256" key="2">
    <source>
        <dbReference type="SAM" id="Phobius"/>
    </source>
</evidence>
<evidence type="ECO:0000313" key="4">
    <source>
        <dbReference type="EMBL" id="MCP2311073.1"/>
    </source>
</evidence>
<dbReference type="InterPro" id="IPR058581">
    <property type="entry name" value="TM_HPP"/>
</dbReference>
<comment type="caution">
    <text evidence="4">The sequence shown here is derived from an EMBL/GenBank/DDBJ whole genome shotgun (WGS) entry which is preliminary data.</text>
</comment>
<keyword evidence="2" id="KW-1133">Transmembrane helix</keyword>
<organism evidence="4 5">
    <name type="scientific">Kitasatospora paracochleata</name>
    <dbReference type="NCBI Taxonomy" id="58354"/>
    <lineage>
        <taxon>Bacteria</taxon>
        <taxon>Bacillati</taxon>
        <taxon>Actinomycetota</taxon>
        <taxon>Actinomycetes</taxon>
        <taxon>Kitasatosporales</taxon>
        <taxon>Streptomycetaceae</taxon>
        <taxon>Kitasatospora</taxon>
    </lineage>
</organism>
<dbReference type="RefSeq" id="WP_308199613.1">
    <property type="nucleotide sequence ID" value="NZ_BAAAUB010000023.1"/>
</dbReference>
<dbReference type="PANTHER" id="PTHR33741:SF5">
    <property type="entry name" value="TRANSMEMBRANE PROTEIN DDB_G0269096-RELATED"/>
    <property type="match status" value="1"/>
</dbReference>
<reference evidence="4 5" key="1">
    <citation type="submission" date="2022-06" db="EMBL/GenBank/DDBJ databases">
        <title>Sequencing the genomes of 1000 actinobacteria strains.</title>
        <authorList>
            <person name="Klenk H.-P."/>
        </authorList>
    </citation>
    <scope>NUCLEOTIDE SEQUENCE [LARGE SCALE GENOMIC DNA]</scope>
    <source>
        <strain evidence="4 5">DSM 41656</strain>
    </source>
</reference>
<feature type="transmembrane region" description="Helical" evidence="2">
    <location>
        <begin position="159"/>
        <end position="177"/>
    </location>
</feature>
<feature type="transmembrane region" description="Helical" evidence="2">
    <location>
        <begin position="106"/>
        <end position="139"/>
    </location>
</feature>
<dbReference type="PANTHER" id="PTHR33741">
    <property type="entry name" value="TRANSMEMBRANE PROTEIN DDB_G0269096-RELATED"/>
    <property type="match status" value="1"/>
</dbReference>
<proteinExistence type="predicted"/>
<gene>
    <name evidence="4" type="ORF">FHR36_004236</name>
</gene>
<protein>
    <submittedName>
        <fullName evidence="4">CBS-domain-containing membrane protein</fullName>
    </submittedName>
</protein>
<feature type="domain" description="HPP transmembrane region" evidence="3">
    <location>
        <begin position="49"/>
        <end position="185"/>
    </location>
</feature>
<evidence type="ECO:0000259" key="3">
    <source>
        <dbReference type="Pfam" id="PF04982"/>
    </source>
</evidence>